<evidence type="ECO:0000313" key="5">
    <source>
        <dbReference type="EMBL" id="ATS90586.1"/>
    </source>
</evidence>
<dbReference type="InterPro" id="IPR019949">
    <property type="entry name" value="CmoO-like"/>
</dbReference>
<dbReference type="NCBIfam" id="TIGR03558">
    <property type="entry name" value="oxido_grp_1"/>
    <property type="match status" value="1"/>
</dbReference>
<dbReference type="Gene3D" id="2.30.110.10">
    <property type="entry name" value="Electron Transport, Fmn-binding Protein, Chain A"/>
    <property type="match status" value="1"/>
</dbReference>
<dbReference type="InterPro" id="IPR050766">
    <property type="entry name" value="Bact_Lucif_Oxidored"/>
</dbReference>
<comment type="similarity">
    <text evidence="1">To bacterial alkanal monooxygenase alpha and beta chains.</text>
</comment>
<dbReference type="InterPro" id="IPR038725">
    <property type="entry name" value="YdaG_split_barrel_FMN-bd"/>
</dbReference>
<dbReference type="InterPro" id="IPR012349">
    <property type="entry name" value="Split_barrel_FMN-bd"/>
</dbReference>
<sequence length="520" mass="56280">MTPISVLDLAPVCEGSDTTHAFANMLDLAQHAERWGYQRYWLAEHHNMPGIASAATAVLIGHVAGGTKTIRVGAGGIMLPNHAPLQVAEQFGTLASLHPQRIDLGLGRAPGTDQPTARALRRYFDSADHFPQDVAELMRYFAPAVPGQLVQAVPGAGLEVPVWLLGSSLFSARLAAAMGLSFAFASHFAPDAMDEAVAIYRREFRPSAQLAKPHVMLALNVVAAETHAQAQRLFTTQQQSFVNLRRGKPGKIPPPIDDIGSFWQPHERAGVERALACTVLGDAEQIARGVAEFIERHTPDELLFTANIYDHAARLRSFEIAAAACRELDVTLVRFTSLCAAIGCDACTSIGKTSMQFQERSKSIRQLAELIRGVDIAMFTTVSADGRLVSRPLGTQEVEFDGDLWFATAADSPKVAEIAADPRVNVAYASASKNTYVSVAGTARVIHDRAKIDELWSPAMKVFFPGGKDDPNLRLIHVRAESAEYWDGPSGLLGKALYFVMTAVTDDTGSLSDNRVVDLK</sequence>
<organism evidence="5">
    <name type="scientific">Xanthomonas citri pv. phaseoli var. fuscans</name>
    <dbReference type="NCBI Taxonomy" id="473423"/>
    <lineage>
        <taxon>Bacteria</taxon>
        <taxon>Pseudomonadati</taxon>
        <taxon>Pseudomonadota</taxon>
        <taxon>Gammaproteobacteria</taxon>
        <taxon>Lysobacterales</taxon>
        <taxon>Lysobacteraceae</taxon>
        <taxon>Xanthomonas</taxon>
    </lineage>
</organism>
<dbReference type="InterPro" id="IPR011251">
    <property type="entry name" value="Luciferase-like_dom"/>
</dbReference>
<evidence type="ECO:0000256" key="2">
    <source>
        <dbReference type="ARBA" id="ARBA00074555"/>
    </source>
</evidence>
<dbReference type="Pfam" id="PF00296">
    <property type="entry name" value="Bac_luciferase"/>
    <property type="match status" value="1"/>
</dbReference>
<proteinExistence type="predicted"/>
<dbReference type="SUPFAM" id="SSF50475">
    <property type="entry name" value="FMN-binding split barrel"/>
    <property type="match status" value="1"/>
</dbReference>
<dbReference type="FunFam" id="3.20.20.30:FF:000002">
    <property type="entry name" value="LLM class flavin-dependent oxidoreductase"/>
    <property type="match status" value="1"/>
</dbReference>
<dbReference type="InterPro" id="IPR036661">
    <property type="entry name" value="Luciferase-like_sf"/>
</dbReference>
<name>A0A808FLD4_XANCI</name>
<protein>
    <recommendedName>
        <fullName evidence="2">Luciferase-like monooxygenase</fullName>
    </recommendedName>
</protein>
<feature type="domain" description="Luciferase-like" evidence="3">
    <location>
        <begin position="14"/>
        <end position="295"/>
    </location>
</feature>
<evidence type="ECO:0000259" key="3">
    <source>
        <dbReference type="Pfam" id="PF00296"/>
    </source>
</evidence>
<feature type="domain" description="General stress protein FMN-binding split barrel" evidence="4">
    <location>
        <begin position="363"/>
        <end position="507"/>
    </location>
</feature>
<gene>
    <name evidence="5" type="ORF">XcfCFBP6167P_21930</name>
</gene>
<dbReference type="EMBL" id="CP021018">
    <property type="protein sequence ID" value="ATS90586.1"/>
    <property type="molecule type" value="Genomic_DNA"/>
</dbReference>
<evidence type="ECO:0000259" key="4">
    <source>
        <dbReference type="Pfam" id="PF16242"/>
    </source>
</evidence>
<reference evidence="5" key="1">
    <citation type="journal article" date="2017" name="BMC Genomics">
        <title>Xanthomonas adaptation to common bean is associated with horizontal transfers of genes encoding TAL effectors.</title>
        <authorList>
            <person name="Ruh M."/>
            <person name="Briand M."/>
            <person name="Bonneau S."/>
            <person name="Jacques M.A."/>
            <person name="Chen N.W.G."/>
        </authorList>
    </citation>
    <scope>NUCLEOTIDE SEQUENCE [LARGE SCALE GENOMIC DNA]</scope>
    <source>
        <strain evidence="5">CFBP6167</strain>
    </source>
</reference>
<dbReference type="PANTHER" id="PTHR30137">
    <property type="entry name" value="LUCIFERASE-LIKE MONOOXYGENASE"/>
    <property type="match status" value="1"/>
</dbReference>
<dbReference type="GO" id="GO:0016705">
    <property type="term" value="F:oxidoreductase activity, acting on paired donors, with incorporation or reduction of molecular oxygen"/>
    <property type="evidence" value="ECO:0007669"/>
    <property type="project" value="InterPro"/>
</dbReference>
<dbReference type="Gene3D" id="3.20.20.30">
    <property type="entry name" value="Luciferase-like domain"/>
    <property type="match status" value="1"/>
</dbReference>
<dbReference type="GO" id="GO:0005829">
    <property type="term" value="C:cytosol"/>
    <property type="evidence" value="ECO:0007669"/>
    <property type="project" value="TreeGrafter"/>
</dbReference>
<dbReference type="SUPFAM" id="SSF51679">
    <property type="entry name" value="Bacterial luciferase-like"/>
    <property type="match status" value="1"/>
</dbReference>
<dbReference type="PANTHER" id="PTHR30137:SF6">
    <property type="entry name" value="LUCIFERASE-LIKE MONOOXYGENASE"/>
    <property type="match status" value="1"/>
</dbReference>
<dbReference type="AlphaFoldDB" id="A0A808FLD4"/>
<accession>A0A808FLD4</accession>
<evidence type="ECO:0000256" key="1">
    <source>
        <dbReference type="ARBA" id="ARBA00007789"/>
    </source>
</evidence>
<dbReference type="CDD" id="cd00347">
    <property type="entry name" value="Flavin_utilizing_monoxygenases"/>
    <property type="match status" value="1"/>
</dbReference>
<dbReference type="Pfam" id="PF16242">
    <property type="entry name" value="Pyrid_ox_like"/>
    <property type="match status" value="1"/>
</dbReference>